<dbReference type="InterPro" id="IPR041678">
    <property type="entry name" value="TetR_C_16"/>
</dbReference>
<evidence type="ECO:0000256" key="2">
    <source>
        <dbReference type="PROSITE-ProRule" id="PRU00335"/>
    </source>
</evidence>
<sequence>MPSRSLPEPQKRDAEATRKRILDAAVEAFSTVGYPATGIRDVAALAGTSTTLLLRYFGSKAGLFEAALRHCIPSERIETVTNDDFAQRVTRWISTEAIATKLTMMIVLASGESEIAELAARVYAQTNIAPLAAFFGGADGTERATEVALLSTGYIFLMRHMSLESCDDAQREAITGWYQRTLEEIVKRPASATMAEAK</sequence>
<dbReference type="AlphaFoldDB" id="A0A931HAV8"/>
<dbReference type="Pfam" id="PF00440">
    <property type="entry name" value="TetR_N"/>
    <property type="match status" value="1"/>
</dbReference>
<dbReference type="Proteomes" id="UP000617634">
    <property type="component" value="Unassembled WGS sequence"/>
</dbReference>
<dbReference type="InterPro" id="IPR036271">
    <property type="entry name" value="Tet_transcr_reg_TetR-rel_C_sf"/>
</dbReference>
<dbReference type="SUPFAM" id="SSF46689">
    <property type="entry name" value="Homeodomain-like"/>
    <property type="match status" value="1"/>
</dbReference>
<dbReference type="GO" id="GO:0000976">
    <property type="term" value="F:transcription cis-regulatory region binding"/>
    <property type="evidence" value="ECO:0007669"/>
    <property type="project" value="TreeGrafter"/>
</dbReference>
<evidence type="ECO:0000313" key="4">
    <source>
        <dbReference type="EMBL" id="MBH0112109.1"/>
    </source>
</evidence>
<name>A0A931HAV8_9SPHN</name>
<organism evidence="4 5">
    <name type="scientific">Novosphingobium aureum</name>
    <dbReference type="NCBI Taxonomy" id="2792964"/>
    <lineage>
        <taxon>Bacteria</taxon>
        <taxon>Pseudomonadati</taxon>
        <taxon>Pseudomonadota</taxon>
        <taxon>Alphaproteobacteria</taxon>
        <taxon>Sphingomonadales</taxon>
        <taxon>Sphingomonadaceae</taxon>
        <taxon>Novosphingobium</taxon>
    </lineage>
</organism>
<feature type="DNA-binding region" description="H-T-H motif" evidence="2">
    <location>
        <begin position="38"/>
        <end position="57"/>
    </location>
</feature>
<protein>
    <submittedName>
        <fullName evidence="4">TetR/AcrR family transcriptional regulator</fullName>
    </submittedName>
</protein>
<dbReference type="Pfam" id="PF17920">
    <property type="entry name" value="TetR_C_16"/>
    <property type="match status" value="1"/>
</dbReference>
<dbReference type="PROSITE" id="PS50977">
    <property type="entry name" value="HTH_TETR_2"/>
    <property type="match status" value="1"/>
</dbReference>
<dbReference type="PANTHER" id="PTHR30055:SF146">
    <property type="entry name" value="HTH-TYPE TRANSCRIPTIONAL DUAL REGULATOR CECR"/>
    <property type="match status" value="1"/>
</dbReference>
<dbReference type="PRINTS" id="PR00455">
    <property type="entry name" value="HTHTETR"/>
</dbReference>
<dbReference type="InterPro" id="IPR001647">
    <property type="entry name" value="HTH_TetR"/>
</dbReference>
<comment type="caution">
    <text evidence="4">The sequence shown here is derived from an EMBL/GenBank/DDBJ whole genome shotgun (WGS) entry which is preliminary data.</text>
</comment>
<proteinExistence type="predicted"/>
<reference evidence="4" key="1">
    <citation type="submission" date="2020-11" db="EMBL/GenBank/DDBJ databases">
        <title>Novosphingobium aureum sp. nov., a marine bacterium isolated from sediment of a salt flat.</title>
        <authorList>
            <person name="Yoo Y."/>
            <person name="Kim J.-J."/>
        </authorList>
    </citation>
    <scope>NUCLEOTIDE SEQUENCE</scope>
    <source>
        <strain evidence="4">YJ-S2-02</strain>
    </source>
</reference>
<dbReference type="InterPro" id="IPR050109">
    <property type="entry name" value="HTH-type_TetR-like_transc_reg"/>
</dbReference>
<accession>A0A931HAV8</accession>
<dbReference type="GO" id="GO:0003700">
    <property type="term" value="F:DNA-binding transcription factor activity"/>
    <property type="evidence" value="ECO:0007669"/>
    <property type="project" value="TreeGrafter"/>
</dbReference>
<dbReference type="PANTHER" id="PTHR30055">
    <property type="entry name" value="HTH-TYPE TRANSCRIPTIONAL REGULATOR RUTR"/>
    <property type="match status" value="1"/>
</dbReference>
<feature type="domain" description="HTH tetR-type" evidence="3">
    <location>
        <begin position="15"/>
        <end position="75"/>
    </location>
</feature>
<evidence type="ECO:0000256" key="1">
    <source>
        <dbReference type="ARBA" id="ARBA00023125"/>
    </source>
</evidence>
<gene>
    <name evidence="4" type="ORF">I5E68_03965</name>
</gene>
<dbReference type="SUPFAM" id="SSF48498">
    <property type="entry name" value="Tetracyclin repressor-like, C-terminal domain"/>
    <property type="match status" value="1"/>
</dbReference>
<dbReference type="InterPro" id="IPR009057">
    <property type="entry name" value="Homeodomain-like_sf"/>
</dbReference>
<evidence type="ECO:0000259" key="3">
    <source>
        <dbReference type="PROSITE" id="PS50977"/>
    </source>
</evidence>
<dbReference type="EMBL" id="JADZGI010000001">
    <property type="protein sequence ID" value="MBH0112109.1"/>
    <property type="molecule type" value="Genomic_DNA"/>
</dbReference>
<keyword evidence="1 2" id="KW-0238">DNA-binding</keyword>
<dbReference type="Gene3D" id="1.10.357.10">
    <property type="entry name" value="Tetracycline Repressor, domain 2"/>
    <property type="match status" value="1"/>
</dbReference>
<keyword evidence="5" id="KW-1185">Reference proteome</keyword>
<dbReference type="RefSeq" id="WP_197160967.1">
    <property type="nucleotide sequence ID" value="NZ_JADZGI010000001.1"/>
</dbReference>
<evidence type="ECO:0000313" key="5">
    <source>
        <dbReference type="Proteomes" id="UP000617634"/>
    </source>
</evidence>